<evidence type="ECO:0000313" key="3">
    <source>
        <dbReference type="Proteomes" id="UP001519273"/>
    </source>
</evidence>
<dbReference type="Proteomes" id="UP001519273">
    <property type="component" value="Unassembled WGS sequence"/>
</dbReference>
<feature type="transmembrane region" description="Helical" evidence="1">
    <location>
        <begin position="145"/>
        <end position="171"/>
    </location>
</feature>
<name>A0ABS4H2P8_9BACL</name>
<protein>
    <submittedName>
        <fullName evidence="2">Uncharacterized PurR-regulated membrane protein YhhQ (DUF165 family)</fullName>
    </submittedName>
</protein>
<accession>A0ABS4H2P8</accession>
<proteinExistence type="predicted"/>
<keyword evidence="1" id="KW-0472">Membrane</keyword>
<dbReference type="EMBL" id="JAGGKP010000002">
    <property type="protein sequence ID" value="MBP1936809.1"/>
    <property type="molecule type" value="Genomic_DNA"/>
</dbReference>
<feature type="transmembrane region" description="Helical" evidence="1">
    <location>
        <begin position="113"/>
        <end position="133"/>
    </location>
</feature>
<gene>
    <name evidence="2" type="ORF">J2Z20_001690</name>
</gene>
<sequence length="180" mass="19193">MNILLILLYLVAITLANVVTASFAPLSLGALIVPAGSFLIGVTFILRDLVQNAVGRAKTYTTIVVAMVLSAVTSYLLGDTLWIVFASAVTFLISESTDTEIYTRLNLPMSLKVMYSGIVGGIIDSVVFIIIGLSPLGAGFLPWDAVGYAILGQIIVKTVLQLIGALIVGMIERSRDPYKI</sequence>
<feature type="transmembrane region" description="Helical" evidence="1">
    <location>
        <begin position="58"/>
        <end position="76"/>
    </location>
</feature>
<feature type="transmembrane region" description="Helical" evidence="1">
    <location>
        <begin position="26"/>
        <end position="46"/>
    </location>
</feature>
<keyword evidence="1" id="KW-0812">Transmembrane</keyword>
<evidence type="ECO:0000313" key="2">
    <source>
        <dbReference type="EMBL" id="MBP1936809.1"/>
    </source>
</evidence>
<dbReference type="PANTHER" id="PTHR34300:SF2">
    <property type="entry name" value="QUEUOSINE PRECURSOR TRANSPORTER-RELATED"/>
    <property type="match status" value="1"/>
</dbReference>
<evidence type="ECO:0000256" key="1">
    <source>
        <dbReference type="SAM" id="Phobius"/>
    </source>
</evidence>
<keyword evidence="1" id="KW-1133">Transmembrane helix</keyword>
<dbReference type="PANTHER" id="PTHR34300">
    <property type="entry name" value="QUEUOSINE PRECURSOR TRANSPORTER-RELATED"/>
    <property type="match status" value="1"/>
</dbReference>
<dbReference type="InterPro" id="IPR003744">
    <property type="entry name" value="YhhQ"/>
</dbReference>
<organism evidence="2 3">
    <name type="scientific">Paenibacillus sediminis</name>
    <dbReference type="NCBI Taxonomy" id="664909"/>
    <lineage>
        <taxon>Bacteria</taxon>
        <taxon>Bacillati</taxon>
        <taxon>Bacillota</taxon>
        <taxon>Bacilli</taxon>
        <taxon>Bacillales</taxon>
        <taxon>Paenibacillaceae</taxon>
        <taxon>Paenibacillus</taxon>
    </lineage>
</organism>
<dbReference type="Pfam" id="PF02592">
    <property type="entry name" value="Vut_1"/>
    <property type="match status" value="1"/>
</dbReference>
<keyword evidence="3" id="KW-1185">Reference proteome</keyword>
<reference evidence="2 3" key="1">
    <citation type="submission" date="2021-03" db="EMBL/GenBank/DDBJ databases">
        <title>Genomic Encyclopedia of Type Strains, Phase IV (KMG-IV): sequencing the most valuable type-strain genomes for metagenomic binning, comparative biology and taxonomic classification.</title>
        <authorList>
            <person name="Goeker M."/>
        </authorList>
    </citation>
    <scope>NUCLEOTIDE SEQUENCE [LARGE SCALE GENOMIC DNA]</scope>
    <source>
        <strain evidence="2 3">DSM 23491</strain>
    </source>
</reference>
<comment type="caution">
    <text evidence="2">The sequence shown here is derived from an EMBL/GenBank/DDBJ whole genome shotgun (WGS) entry which is preliminary data.</text>
</comment>